<evidence type="ECO:0000256" key="1">
    <source>
        <dbReference type="ARBA" id="ARBA00023157"/>
    </source>
</evidence>
<dbReference type="FunFam" id="4.10.70.10:FF:000003">
    <property type="entry name" value="Disintegrin and metalloproteinase domain-containing protein 17"/>
    <property type="match status" value="1"/>
</dbReference>
<feature type="binding site" evidence="2">
    <location>
        <position position="458"/>
    </location>
    <ligand>
        <name>Zn(2+)</name>
        <dbReference type="ChEBI" id="CHEBI:29105"/>
        <note>catalytic</note>
    </ligand>
</feature>
<feature type="compositionally biased region" description="Basic residues" evidence="3">
    <location>
        <begin position="269"/>
        <end position="281"/>
    </location>
</feature>
<dbReference type="PANTHER" id="PTHR45702:SF2">
    <property type="entry name" value="KUZBANIAN, ISOFORM A"/>
    <property type="match status" value="1"/>
</dbReference>
<dbReference type="Gene3D" id="3.40.390.10">
    <property type="entry name" value="Collagenase (Catalytic Domain)"/>
    <property type="match status" value="1"/>
</dbReference>
<feature type="domain" description="Peptidase M12B" evidence="5">
    <location>
        <begin position="288"/>
        <end position="525"/>
    </location>
</feature>
<keyword evidence="6" id="KW-0482">Metalloprotease</keyword>
<dbReference type="GO" id="GO:0004222">
    <property type="term" value="F:metalloendopeptidase activity"/>
    <property type="evidence" value="ECO:0007669"/>
    <property type="project" value="InterPro"/>
</dbReference>
<dbReference type="InterPro" id="IPR001590">
    <property type="entry name" value="Peptidase_M12B"/>
</dbReference>
<comment type="caution">
    <text evidence="2">Lacks conserved residue(s) required for the propagation of feature annotation.</text>
</comment>
<name>A0AAV4J8Z8_9GAST</name>
<dbReference type="InterPro" id="IPR024079">
    <property type="entry name" value="MetalloPept_cat_dom_sf"/>
</dbReference>
<evidence type="ECO:0000259" key="4">
    <source>
        <dbReference type="PROSITE" id="PS50214"/>
    </source>
</evidence>
<dbReference type="InterPro" id="IPR051489">
    <property type="entry name" value="ADAM_Metalloproteinase"/>
</dbReference>
<dbReference type="GO" id="GO:0005886">
    <property type="term" value="C:plasma membrane"/>
    <property type="evidence" value="ECO:0007669"/>
    <property type="project" value="TreeGrafter"/>
</dbReference>
<dbReference type="GO" id="GO:0046872">
    <property type="term" value="F:metal ion binding"/>
    <property type="evidence" value="ECO:0007669"/>
    <property type="project" value="UniProtKB-KW"/>
</dbReference>
<keyword evidence="6" id="KW-0378">Hydrolase</keyword>
<feature type="domain" description="Disintegrin" evidence="4">
    <location>
        <begin position="528"/>
        <end position="597"/>
    </location>
</feature>
<dbReference type="PROSITE" id="PS50214">
    <property type="entry name" value="DISINTEGRIN_2"/>
    <property type="match status" value="1"/>
</dbReference>
<evidence type="ECO:0000313" key="6">
    <source>
        <dbReference type="EMBL" id="GFS18810.1"/>
    </source>
</evidence>
<gene>
    <name evidence="6" type="ORF">ElyMa_003272200</name>
</gene>
<accession>A0AAV4J8Z8</accession>
<evidence type="ECO:0000313" key="7">
    <source>
        <dbReference type="Proteomes" id="UP000762676"/>
    </source>
</evidence>
<dbReference type="GO" id="GO:0006509">
    <property type="term" value="P:membrane protein ectodomain proteolysis"/>
    <property type="evidence" value="ECO:0007669"/>
    <property type="project" value="TreeGrafter"/>
</dbReference>
<protein>
    <submittedName>
        <fullName evidence="6">Disintegrin and metalloproteinase domain-containing protein</fullName>
    </submittedName>
</protein>
<dbReference type="SMART" id="SM00050">
    <property type="entry name" value="DISIN"/>
    <property type="match status" value="1"/>
</dbReference>
<feature type="binding site" evidence="2">
    <location>
        <position position="454"/>
    </location>
    <ligand>
        <name>Zn(2+)</name>
        <dbReference type="ChEBI" id="CHEBI:29105"/>
        <note>catalytic</note>
    </ligand>
</feature>
<dbReference type="Pfam" id="PF13574">
    <property type="entry name" value="Reprolysin_2"/>
    <property type="match status" value="1"/>
</dbReference>
<feature type="region of interest" description="Disordered" evidence="3">
    <location>
        <begin position="266"/>
        <end position="285"/>
    </location>
</feature>
<dbReference type="InterPro" id="IPR036436">
    <property type="entry name" value="Disintegrin_dom_sf"/>
</dbReference>
<keyword evidence="1" id="KW-1015">Disulfide bond</keyword>
<sequence length="597" mass="66512">MATRASARNIAKNKRVKNITMSGFCKNQATVHLGMVLALGILASIALDLCTGSPHSIFKHFETLKPHHILRREKRATSGVKGLDIIVHFLALQKHFKLLLTPGARVLHPSVEAKLVDSTGTVKPLSFEDNRFYFGTLNDQAIHEVVASETGGMWMIHIHTPGEFYGVEPMWFYDGNANHTDMIVYREQDIRINNTSSEVPFCKVISLKESFSNAVNKKTGLTNSNGILHQVVSSMYKKGLSTPRAPTITRTVKDFLKASYEEKKSLFNRTRKPKRRNKREHGHRDAPTECELLAVADYSLYKGVGARNPSSIVQTLVHIYSLVDKIFRDTDFGKGFGRGYGIALRGILIHTNYSDPETLTHYNSANLSMSAEDILRAMTREFRFFPYCVVHLTTQRDTGKTLGLASRASDEENWDNGICAGRHQYYTRNVGTSTVIGPTKMVQPLKSYSLIVAHEIGHNWGARHDPTGSSPLSCNPSTSQGGKFLMWAYLLHGKDPNANKFSPCSLEDIRAVLRSRAHKCFLTKSVFTEICGNGILDSSEECDPGFEHRYSDPCCQHNCGLRRGAQCSFRNAPCCTPDCTIAPPTQKCYPDGKSSLS</sequence>
<evidence type="ECO:0000259" key="5">
    <source>
        <dbReference type="PROSITE" id="PS50215"/>
    </source>
</evidence>
<dbReference type="GO" id="GO:0007219">
    <property type="term" value="P:Notch signaling pathway"/>
    <property type="evidence" value="ECO:0007669"/>
    <property type="project" value="TreeGrafter"/>
</dbReference>
<keyword evidence="6" id="KW-0645">Protease</keyword>
<feature type="active site" evidence="2">
    <location>
        <position position="455"/>
    </location>
</feature>
<dbReference type="AlphaFoldDB" id="A0AAV4J8Z8"/>
<dbReference type="Gene3D" id="4.10.70.10">
    <property type="entry name" value="Disintegrin domain"/>
    <property type="match status" value="1"/>
</dbReference>
<dbReference type="SUPFAM" id="SSF57552">
    <property type="entry name" value="Blood coagulation inhibitor (disintegrin)"/>
    <property type="match status" value="1"/>
</dbReference>
<keyword evidence="2" id="KW-0479">Metal-binding</keyword>
<keyword evidence="7" id="KW-1185">Reference proteome</keyword>
<organism evidence="6 7">
    <name type="scientific">Elysia marginata</name>
    <dbReference type="NCBI Taxonomy" id="1093978"/>
    <lineage>
        <taxon>Eukaryota</taxon>
        <taxon>Metazoa</taxon>
        <taxon>Spiralia</taxon>
        <taxon>Lophotrochozoa</taxon>
        <taxon>Mollusca</taxon>
        <taxon>Gastropoda</taxon>
        <taxon>Heterobranchia</taxon>
        <taxon>Euthyneura</taxon>
        <taxon>Panpulmonata</taxon>
        <taxon>Sacoglossa</taxon>
        <taxon>Placobranchoidea</taxon>
        <taxon>Plakobranchidae</taxon>
        <taxon>Elysia</taxon>
    </lineage>
</organism>
<dbReference type="PANTHER" id="PTHR45702">
    <property type="entry name" value="ADAM10/ADAM17 METALLOPEPTIDASE FAMILY MEMBER"/>
    <property type="match status" value="1"/>
</dbReference>
<evidence type="ECO:0000256" key="3">
    <source>
        <dbReference type="SAM" id="MobiDB-lite"/>
    </source>
</evidence>
<dbReference type="EMBL" id="BMAT01006737">
    <property type="protein sequence ID" value="GFS18810.1"/>
    <property type="molecule type" value="Genomic_DNA"/>
</dbReference>
<keyword evidence="2" id="KW-0862">Zinc</keyword>
<dbReference type="Proteomes" id="UP000762676">
    <property type="component" value="Unassembled WGS sequence"/>
</dbReference>
<comment type="caution">
    <text evidence="6">The sequence shown here is derived from an EMBL/GenBank/DDBJ whole genome shotgun (WGS) entry which is preliminary data.</text>
</comment>
<dbReference type="PROSITE" id="PS50215">
    <property type="entry name" value="ADAM_MEPRO"/>
    <property type="match status" value="1"/>
</dbReference>
<feature type="binding site" evidence="2">
    <location>
        <position position="464"/>
    </location>
    <ligand>
        <name>Zn(2+)</name>
        <dbReference type="ChEBI" id="CHEBI:29105"/>
        <note>catalytic</note>
    </ligand>
</feature>
<proteinExistence type="predicted"/>
<reference evidence="6 7" key="1">
    <citation type="journal article" date="2021" name="Elife">
        <title>Chloroplast acquisition without the gene transfer in kleptoplastic sea slugs, Plakobranchus ocellatus.</title>
        <authorList>
            <person name="Maeda T."/>
            <person name="Takahashi S."/>
            <person name="Yoshida T."/>
            <person name="Shimamura S."/>
            <person name="Takaki Y."/>
            <person name="Nagai Y."/>
            <person name="Toyoda A."/>
            <person name="Suzuki Y."/>
            <person name="Arimoto A."/>
            <person name="Ishii H."/>
            <person name="Satoh N."/>
            <person name="Nishiyama T."/>
            <person name="Hasebe M."/>
            <person name="Maruyama T."/>
            <person name="Minagawa J."/>
            <person name="Obokata J."/>
            <person name="Shigenobu S."/>
        </authorList>
    </citation>
    <scope>NUCLEOTIDE SEQUENCE [LARGE SCALE GENOMIC DNA]</scope>
</reference>
<dbReference type="SUPFAM" id="SSF55486">
    <property type="entry name" value="Metalloproteases ('zincins'), catalytic domain"/>
    <property type="match status" value="1"/>
</dbReference>
<evidence type="ECO:0000256" key="2">
    <source>
        <dbReference type="PROSITE-ProRule" id="PRU00276"/>
    </source>
</evidence>
<dbReference type="InterPro" id="IPR001762">
    <property type="entry name" value="Disintegrin_dom"/>
</dbReference>